<dbReference type="InterPro" id="IPR005119">
    <property type="entry name" value="LysR_subst-bd"/>
</dbReference>
<evidence type="ECO:0000313" key="7">
    <source>
        <dbReference type="Proteomes" id="UP001139293"/>
    </source>
</evidence>
<dbReference type="RefSeq" id="WP_248949121.1">
    <property type="nucleotide sequence ID" value="NZ_JAKILB010000003.1"/>
</dbReference>
<dbReference type="PANTHER" id="PTHR30537">
    <property type="entry name" value="HTH-TYPE TRANSCRIPTIONAL REGULATOR"/>
    <property type="match status" value="1"/>
</dbReference>
<evidence type="ECO:0000256" key="2">
    <source>
        <dbReference type="ARBA" id="ARBA00023015"/>
    </source>
</evidence>
<comment type="caution">
    <text evidence="6">The sequence shown here is derived from an EMBL/GenBank/DDBJ whole genome shotgun (WGS) entry which is preliminary data.</text>
</comment>
<comment type="similarity">
    <text evidence="1">Belongs to the LysR transcriptional regulatory family.</text>
</comment>
<dbReference type="InterPro" id="IPR058163">
    <property type="entry name" value="LysR-type_TF_proteobact-type"/>
</dbReference>
<dbReference type="Pfam" id="PF00126">
    <property type="entry name" value="HTH_1"/>
    <property type="match status" value="1"/>
</dbReference>
<dbReference type="PROSITE" id="PS50931">
    <property type="entry name" value="HTH_LYSR"/>
    <property type="match status" value="1"/>
</dbReference>
<dbReference type="PRINTS" id="PR00039">
    <property type="entry name" value="HTHLYSR"/>
</dbReference>
<dbReference type="FunFam" id="1.10.10.10:FF:000001">
    <property type="entry name" value="LysR family transcriptional regulator"/>
    <property type="match status" value="1"/>
</dbReference>
<name>A0A9X2CDI9_9GAMM</name>
<dbReference type="Gene3D" id="3.40.190.10">
    <property type="entry name" value="Periplasmic binding protein-like II"/>
    <property type="match status" value="2"/>
</dbReference>
<keyword evidence="2" id="KW-0805">Transcription regulation</keyword>
<dbReference type="AlphaFoldDB" id="A0A9X2CDI9"/>
<proteinExistence type="inferred from homology"/>
<evidence type="ECO:0000256" key="3">
    <source>
        <dbReference type="ARBA" id="ARBA00023125"/>
    </source>
</evidence>
<dbReference type="GO" id="GO:0003700">
    <property type="term" value="F:DNA-binding transcription factor activity"/>
    <property type="evidence" value="ECO:0007669"/>
    <property type="project" value="InterPro"/>
</dbReference>
<keyword evidence="3" id="KW-0238">DNA-binding</keyword>
<evidence type="ECO:0000256" key="1">
    <source>
        <dbReference type="ARBA" id="ARBA00009437"/>
    </source>
</evidence>
<dbReference type="PANTHER" id="PTHR30537:SF74">
    <property type="entry name" value="HTH-TYPE TRANSCRIPTIONAL REGULATOR TRPI"/>
    <property type="match status" value="1"/>
</dbReference>
<dbReference type="InterPro" id="IPR000847">
    <property type="entry name" value="LysR_HTH_N"/>
</dbReference>
<dbReference type="SUPFAM" id="SSF46785">
    <property type="entry name" value="Winged helix' DNA-binding domain"/>
    <property type="match status" value="1"/>
</dbReference>
<dbReference type="Pfam" id="PF03466">
    <property type="entry name" value="LysR_substrate"/>
    <property type="match status" value="1"/>
</dbReference>
<keyword evidence="4" id="KW-0804">Transcription</keyword>
<evidence type="ECO:0000259" key="5">
    <source>
        <dbReference type="PROSITE" id="PS50931"/>
    </source>
</evidence>
<dbReference type="SUPFAM" id="SSF53850">
    <property type="entry name" value="Periplasmic binding protein-like II"/>
    <property type="match status" value="1"/>
</dbReference>
<reference evidence="6" key="1">
    <citation type="submission" date="2022-01" db="EMBL/GenBank/DDBJ databases">
        <title>Whole genome-based taxonomy of the Shewanellaceae.</title>
        <authorList>
            <person name="Martin-Rodriguez A.J."/>
        </authorList>
    </citation>
    <scope>NUCLEOTIDE SEQUENCE</scope>
    <source>
        <strain evidence="6">KCTC 23973</strain>
    </source>
</reference>
<dbReference type="Gene3D" id="1.10.10.10">
    <property type="entry name" value="Winged helix-like DNA-binding domain superfamily/Winged helix DNA-binding domain"/>
    <property type="match status" value="1"/>
</dbReference>
<dbReference type="EMBL" id="JAKILB010000003">
    <property type="protein sequence ID" value="MCL1138017.1"/>
    <property type="molecule type" value="Genomic_DNA"/>
</dbReference>
<evidence type="ECO:0000256" key="4">
    <source>
        <dbReference type="ARBA" id="ARBA00023163"/>
    </source>
</evidence>
<protein>
    <submittedName>
        <fullName evidence="6">LysR substrate-binding domain-containing protein</fullName>
    </submittedName>
</protein>
<dbReference type="InterPro" id="IPR036388">
    <property type="entry name" value="WH-like_DNA-bd_sf"/>
</dbReference>
<sequence length="301" mass="34547">MNTTQVSSASARLPQLSWFMAFKAVADKQSFTEASRELCLTQSAISQQVAKLEAVLRTKLFYRGGRQIQLTEDGKRLLLQINQPIQELMGVVDGFHNDAEHYTLHIEMEPVFSRQVISKLLPKFLAQYPKLLVGQMLTTNHFDFLPQTELAIKWGDGEWEGFDSQFLCSLDYVPVCSPEYLKRKPLTKPADLADASIIHDRDNFDWRYWLNYYPVAKLELQKCHYASESQVVMSLAMSGLGVAVCAHQQIQEELADGRLVMPFPELKVRHQRAYYILTRKNKPLSPQAISFMQFVHQAMLE</sequence>
<accession>A0A9X2CDI9</accession>
<dbReference type="GO" id="GO:0006351">
    <property type="term" value="P:DNA-templated transcription"/>
    <property type="evidence" value="ECO:0007669"/>
    <property type="project" value="TreeGrafter"/>
</dbReference>
<organism evidence="6 7">
    <name type="scientific">Shewanella pneumatophori</name>
    <dbReference type="NCBI Taxonomy" id="314092"/>
    <lineage>
        <taxon>Bacteria</taxon>
        <taxon>Pseudomonadati</taxon>
        <taxon>Pseudomonadota</taxon>
        <taxon>Gammaproteobacteria</taxon>
        <taxon>Alteromonadales</taxon>
        <taxon>Shewanellaceae</taxon>
        <taxon>Shewanella</taxon>
    </lineage>
</organism>
<dbReference type="GO" id="GO:0043565">
    <property type="term" value="F:sequence-specific DNA binding"/>
    <property type="evidence" value="ECO:0007669"/>
    <property type="project" value="TreeGrafter"/>
</dbReference>
<feature type="domain" description="HTH lysR-type" evidence="5">
    <location>
        <begin position="14"/>
        <end position="71"/>
    </location>
</feature>
<dbReference type="Proteomes" id="UP001139293">
    <property type="component" value="Unassembled WGS sequence"/>
</dbReference>
<evidence type="ECO:0000313" key="6">
    <source>
        <dbReference type="EMBL" id="MCL1138017.1"/>
    </source>
</evidence>
<dbReference type="InterPro" id="IPR036390">
    <property type="entry name" value="WH_DNA-bd_sf"/>
</dbReference>
<keyword evidence="7" id="KW-1185">Reference proteome</keyword>
<gene>
    <name evidence="6" type="ORF">L2740_05590</name>
</gene>